<evidence type="ECO:0000313" key="1">
    <source>
        <dbReference type="EMBL" id="QTH21983.1"/>
    </source>
</evidence>
<reference evidence="1" key="2">
    <citation type="submission" date="2021-04" db="EMBL/GenBank/DDBJ databases">
        <title>Isolation and genomic analysis of the ibuprofen-degrading bacterium Sphingomonas strain MPO218.</title>
        <authorList>
            <person name="Aulestia M."/>
            <person name="Flores A."/>
            <person name="Mangas E.L."/>
            <person name="Perez-Pulido A.J."/>
            <person name="Santero E."/>
            <person name="Camacho E.M."/>
        </authorList>
    </citation>
    <scope>NUCLEOTIDE SEQUENCE</scope>
    <source>
        <strain evidence="1">MPO218</strain>
    </source>
</reference>
<evidence type="ECO:0000313" key="2">
    <source>
        <dbReference type="Proteomes" id="UP000664914"/>
    </source>
</evidence>
<dbReference type="Proteomes" id="UP000664914">
    <property type="component" value="Chromosome"/>
</dbReference>
<accession>A0A975D3J4</accession>
<protein>
    <submittedName>
        <fullName evidence="1">Uncharacterized protein</fullName>
    </submittedName>
</protein>
<organism evidence="1 2">
    <name type="scientific">Rhizorhabdus wittichii</name>
    <dbReference type="NCBI Taxonomy" id="160791"/>
    <lineage>
        <taxon>Bacteria</taxon>
        <taxon>Pseudomonadati</taxon>
        <taxon>Pseudomonadota</taxon>
        <taxon>Alphaproteobacteria</taxon>
        <taxon>Sphingomonadales</taxon>
        <taxon>Sphingomonadaceae</taxon>
        <taxon>Rhizorhabdus</taxon>
    </lineage>
</organism>
<dbReference type="EMBL" id="CP059319">
    <property type="protein sequence ID" value="QTH21983.1"/>
    <property type="molecule type" value="Genomic_DNA"/>
</dbReference>
<sequence>MRNNQIANHLEREEQCRDNAAAATDVYIKRIHIRLAELHAARRVELERRIPYVSATLVSNGPARRSIRAA</sequence>
<gene>
    <name evidence="1" type="ORF">HRJ34_00115</name>
</gene>
<name>A0A975D3J4_9SPHN</name>
<proteinExistence type="predicted"/>
<dbReference type="AlphaFoldDB" id="A0A975D3J4"/>
<reference evidence="1" key="1">
    <citation type="submission" date="2020-07" db="EMBL/GenBank/DDBJ databases">
        <authorList>
            <person name="Camacho E."/>
        </authorList>
    </citation>
    <scope>NUCLEOTIDE SEQUENCE</scope>
    <source>
        <strain evidence="1">MPO218</strain>
    </source>
</reference>